<dbReference type="OMA" id="CISHYRI"/>
<dbReference type="Proteomes" id="UP000030746">
    <property type="component" value="Unassembled WGS sequence"/>
</dbReference>
<evidence type="ECO:0000259" key="2">
    <source>
        <dbReference type="Pfam" id="PF25273"/>
    </source>
</evidence>
<dbReference type="HOGENOM" id="CLU_565364_0_0_1"/>
<dbReference type="PANTHER" id="PTHR10773:SF19">
    <property type="match status" value="1"/>
</dbReference>
<evidence type="ECO:0000256" key="1">
    <source>
        <dbReference type="SAM" id="MobiDB-lite"/>
    </source>
</evidence>
<dbReference type="InterPro" id="IPR057191">
    <property type="entry name" value="DUF7869"/>
</dbReference>
<proteinExistence type="predicted"/>
<organism evidence="3 4">
    <name type="scientific">Lottia gigantea</name>
    <name type="common">Giant owl limpet</name>
    <dbReference type="NCBI Taxonomy" id="225164"/>
    <lineage>
        <taxon>Eukaryota</taxon>
        <taxon>Metazoa</taxon>
        <taxon>Spiralia</taxon>
        <taxon>Lophotrochozoa</taxon>
        <taxon>Mollusca</taxon>
        <taxon>Gastropoda</taxon>
        <taxon>Patellogastropoda</taxon>
        <taxon>Lottioidea</taxon>
        <taxon>Lottiidae</taxon>
        <taxon>Lottia</taxon>
    </lineage>
</organism>
<evidence type="ECO:0000313" key="3">
    <source>
        <dbReference type="EMBL" id="ESO94011.1"/>
    </source>
</evidence>
<sequence length="483" mass="55212">MVAPTTPTRIFLGSPDDLLEEVIIDTGTHRDHDYGVDDNEEFQNSNADDVNEDPDYEPDKDETTTVMKLTRPSDISPPPDKRGMQEPPNKINREPIKAHIESFNPCISHYRRAHAPNRRYLPSDVSIRMMYDDFKSTAVQKCSYDTYRQVIQDMKISFTKLGEEECEVCLQHELHVKSDHADLTDGVTSDRCSTWKRHNEAAASARVHYQTDASNADANILIRSVDLQKVIMLPRMPGNKTAIFTKRIIAFNETFAAVGKQSKKPSHIRERSLAVLWHEGIGGRQGKEIASAFVKALKEMRDAEHIVLWLDNCVAQNKNWYLISALLTLVNNNDVLAQDVTLKYFVTGHTFMSADSVHHQVEQQMNRQQGGKVLDFPDFVDVVSRCSNVEGLQMSNIDFRDWSPIHSAAKMKKSGIKLAQMVEIKVKRGSKTLSYKLNHDDPEFIELDFTKKEQCWCFLRDCARRTEEYPLRRKLILLKSCAP</sequence>
<feature type="compositionally biased region" description="Acidic residues" evidence="1">
    <location>
        <begin position="49"/>
        <end position="60"/>
    </location>
</feature>
<accession>V4AKD3</accession>
<name>V4AKD3_LOTGI</name>
<keyword evidence="4" id="KW-1185">Reference proteome</keyword>
<evidence type="ECO:0000313" key="4">
    <source>
        <dbReference type="Proteomes" id="UP000030746"/>
    </source>
</evidence>
<dbReference type="EMBL" id="KB201890">
    <property type="protein sequence ID" value="ESO94011.1"/>
    <property type="molecule type" value="Genomic_DNA"/>
</dbReference>
<dbReference type="CTD" id="20235989"/>
<reference evidence="3 4" key="1">
    <citation type="journal article" date="2013" name="Nature">
        <title>Insights into bilaterian evolution from three spiralian genomes.</title>
        <authorList>
            <person name="Simakov O."/>
            <person name="Marletaz F."/>
            <person name="Cho S.J."/>
            <person name="Edsinger-Gonzales E."/>
            <person name="Havlak P."/>
            <person name="Hellsten U."/>
            <person name="Kuo D.H."/>
            <person name="Larsson T."/>
            <person name="Lv J."/>
            <person name="Arendt D."/>
            <person name="Savage R."/>
            <person name="Osoegawa K."/>
            <person name="de Jong P."/>
            <person name="Grimwood J."/>
            <person name="Chapman J.A."/>
            <person name="Shapiro H."/>
            <person name="Aerts A."/>
            <person name="Otillar R.P."/>
            <person name="Terry A.Y."/>
            <person name="Boore J.L."/>
            <person name="Grigoriev I.V."/>
            <person name="Lindberg D.R."/>
            <person name="Seaver E.C."/>
            <person name="Weisblat D.A."/>
            <person name="Putnam N.H."/>
            <person name="Rokhsar D.S."/>
        </authorList>
    </citation>
    <scope>NUCLEOTIDE SEQUENCE [LARGE SCALE GENOMIC DNA]</scope>
</reference>
<feature type="domain" description="DUF7869" evidence="2">
    <location>
        <begin position="301"/>
        <end position="402"/>
    </location>
</feature>
<dbReference type="KEGG" id="lgi:LOTGIDRAFT_153490"/>
<protein>
    <recommendedName>
        <fullName evidence="2">DUF7869 domain-containing protein</fullName>
    </recommendedName>
</protein>
<dbReference type="OrthoDB" id="6158710at2759"/>
<dbReference type="RefSeq" id="XP_009055621.1">
    <property type="nucleotide sequence ID" value="XM_009057373.1"/>
</dbReference>
<dbReference type="Pfam" id="PF25273">
    <property type="entry name" value="DUF7869"/>
    <property type="match status" value="1"/>
</dbReference>
<feature type="region of interest" description="Disordered" evidence="1">
    <location>
        <begin position="29"/>
        <end position="91"/>
    </location>
</feature>
<dbReference type="PANTHER" id="PTHR10773">
    <property type="entry name" value="DNA-DIRECTED RNA POLYMERASES I, II, AND III SUBUNIT RPABC2"/>
    <property type="match status" value="1"/>
</dbReference>
<gene>
    <name evidence="3" type="ORF">LOTGIDRAFT_153490</name>
</gene>
<dbReference type="GeneID" id="20235989"/>
<dbReference type="AlphaFoldDB" id="V4AKD3"/>